<protein>
    <submittedName>
        <fullName evidence="2">Uncharacterized protein</fullName>
    </submittedName>
</protein>
<accession>A0ABS5DHZ2</accession>
<gene>
    <name evidence="2" type="ORF">KBO27_18335</name>
</gene>
<evidence type="ECO:0000313" key="3">
    <source>
        <dbReference type="Proteomes" id="UP000674084"/>
    </source>
</evidence>
<keyword evidence="3" id="KW-1185">Reference proteome</keyword>
<dbReference type="EMBL" id="JAGPXE010000007">
    <property type="protein sequence ID" value="MBQ0925913.1"/>
    <property type="molecule type" value="Genomic_DNA"/>
</dbReference>
<dbReference type="RefSeq" id="WP_210971133.1">
    <property type="nucleotide sequence ID" value="NZ_JAGPXE010000007.1"/>
</dbReference>
<sequence length="265" mass="28479">MSEDPEVQTTPGGSKLLIWRTSKWVTIYINRDAVADALFNPQLSKDDIARRADELDRQADTAQLLGQVASARCFAHGRRADITHGSSRNGWSITALRTDERPVLEALQALEAGDHAQCMSLIAKWINHQATAARILRTGSTADERLHSLAEDATGLGQERSDVDANSHQGVQLSEAKNPKPSADARAIADSLVETAAALRALGNGDAATSMGAIEAFGKAYRETNEENRDRIAEAITDAGHDIRNGLIELAKAIRETKGGNGFSS</sequence>
<feature type="region of interest" description="Disordered" evidence="1">
    <location>
        <begin position="154"/>
        <end position="182"/>
    </location>
</feature>
<reference evidence="2 3" key="1">
    <citation type="submission" date="2021-04" db="EMBL/GenBank/DDBJ databases">
        <title>Whole-genome sequencing of Saccharopolyspora endophytica KCTC 19397.</title>
        <authorList>
            <person name="Ay H."/>
            <person name="Saygin H."/>
            <person name="Sahin N."/>
        </authorList>
    </citation>
    <scope>NUCLEOTIDE SEQUENCE [LARGE SCALE GENOMIC DNA]</scope>
    <source>
        <strain evidence="2 3">KCTC 19397</strain>
    </source>
</reference>
<organism evidence="2 3">
    <name type="scientific">Saccharopolyspora endophytica</name>
    <dbReference type="NCBI Taxonomy" id="543886"/>
    <lineage>
        <taxon>Bacteria</taxon>
        <taxon>Bacillati</taxon>
        <taxon>Actinomycetota</taxon>
        <taxon>Actinomycetes</taxon>
        <taxon>Pseudonocardiales</taxon>
        <taxon>Pseudonocardiaceae</taxon>
        <taxon>Saccharopolyspora</taxon>
    </lineage>
</organism>
<evidence type="ECO:0000313" key="2">
    <source>
        <dbReference type="EMBL" id="MBQ0925913.1"/>
    </source>
</evidence>
<proteinExistence type="predicted"/>
<comment type="caution">
    <text evidence="2">The sequence shown here is derived from an EMBL/GenBank/DDBJ whole genome shotgun (WGS) entry which is preliminary data.</text>
</comment>
<name>A0ABS5DHZ2_9PSEU</name>
<dbReference type="Proteomes" id="UP000674084">
    <property type="component" value="Unassembled WGS sequence"/>
</dbReference>
<evidence type="ECO:0000256" key="1">
    <source>
        <dbReference type="SAM" id="MobiDB-lite"/>
    </source>
</evidence>